<dbReference type="PANTHER" id="PTHR19328">
    <property type="entry name" value="HEDGEHOG-INTERACTING PROTEIN"/>
    <property type="match status" value="1"/>
</dbReference>
<dbReference type="GO" id="GO:0020037">
    <property type="term" value="F:heme binding"/>
    <property type="evidence" value="ECO:0007669"/>
    <property type="project" value="InterPro"/>
</dbReference>
<evidence type="ECO:0000256" key="6">
    <source>
        <dbReference type="ARBA" id="ARBA00023004"/>
    </source>
</evidence>
<dbReference type="Proteomes" id="UP000199577">
    <property type="component" value="Unassembled WGS sequence"/>
</dbReference>
<dbReference type="STRING" id="623281.SAMN05421747_11589"/>
<dbReference type="InterPro" id="IPR009056">
    <property type="entry name" value="Cyt_c-like_dom"/>
</dbReference>
<feature type="compositionally biased region" description="Basic and acidic residues" evidence="8">
    <location>
        <begin position="315"/>
        <end position="325"/>
    </location>
</feature>
<dbReference type="Pfam" id="PF03422">
    <property type="entry name" value="CBM_6"/>
    <property type="match status" value="1"/>
</dbReference>
<keyword evidence="3 7" id="KW-0479">Metal-binding</keyword>
<dbReference type="SUPFAM" id="SSF50952">
    <property type="entry name" value="Soluble quinoprotein glucose dehydrogenase"/>
    <property type="match status" value="1"/>
</dbReference>
<proteinExistence type="predicted"/>
<dbReference type="InterPro" id="IPR005084">
    <property type="entry name" value="CBM6"/>
</dbReference>
<evidence type="ECO:0000256" key="7">
    <source>
        <dbReference type="PIRSR" id="PIRSR602324-1"/>
    </source>
</evidence>
<dbReference type="Pfam" id="PF07995">
    <property type="entry name" value="GSDH"/>
    <property type="match status" value="1"/>
</dbReference>
<dbReference type="InterPro" id="IPR008979">
    <property type="entry name" value="Galactose-bd-like_sf"/>
</dbReference>
<keyword evidence="6 7" id="KW-0408">Iron</keyword>
<feature type="binding site" description="covalent" evidence="7">
    <location>
        <position position="634"/>
    </location>
    <ligand>
        <name>heme c</name>
        <dbReference type="ChEBI" id="CHEBI:61717"/>
    </ligand>
</feature>
<dbReference type="PANTHER" id="PTHR19328:SF75">
    <property type="entry name" value="ALDOSE SUGAR DEHYDROGENASE YLII"/>
    <property type="match status" value="1"/>
</dbReference>
<dbReference type="CDD" id="cd04084">
    <property type="entry name" value="CBM6_xylanase-like"/>
    <property type="match status" value="1"/>
</dbReference>
<dbReference type="InterPro" id="IPR012938">
    <property type="entry name" value="Glc/Sorbosone_DH"/>
</dbReference>
<dbReference type="InterPro" id="IPR035986">
    <property type="entry name" value="PKD_dom_sf"/>
</dbReference>
<evidence type="ECO:0000313" key="13">
    <source>
        <dbReference type="Proteomes" id="UP000199577"/>
    </source>
</evidence>
<keyword evidence="13" id="KW-1185">Reference proteome</keyword>
<dbReference type="Gene3D" id="2.60.120.260">
    <property type="entry name" value="Galactose-binding domain-like"/>
    <property type="match status" value="1"/>
</dbReference>
<dbReference type="InterPro" id="IPR011041">
    <property type="entry name" value="Quinoprot_gluc/sorb_DH_b-prop"/>
</dbReference>
<dbReference type="PROSITE" id="PS51007">
    <property type="entry name" value="CYTC"/>
    <property type="match status" value="1"/>
</dbReference>
<dbReference type="Gene3D" id="1.10.760.10">
    <property type="entry name" value="Cytochrome c-like domain"/>
    <property type="match status" value="1"/>
</dbReference>
<dbReference type="InterPro" id="IPR002324">
    <property type="entry name" value="Cyt_c_ID"/>
</dbReference>
<keyword evidence="1" id="KW-0813">Transport</keyword>
<dbReference type="Gene3D" id="2.120.10.30">
    <property type="entry name" value="TolB, C-terminal domain"/>
    <property type="match status" value="1"/>
</dbReference>
<dbReference type="EMBL" id="FOLL01000015">
    <property type="protein sequence ID" value="SFC58818.1"/>
    <property type="molecule type" value="Genomic_DNA"/>
</dbReference>
<feature type="binding site" description="covalent" evidence="7">
    <location>
        <position position="683"/>
    </location>
    <ligand>
        <name>heme c</name>
        <dbReference type="ChEBI" id="CHEBI:61717"/>
    </ligand>
</feature>
<evidence type="ECO:0000259" key="11">
    <source>
        <dbReference type="PROSITE" id="PS51007"/>
    </source>
</evidence>
<dbReference type="PRINTS" id="PR00606">
    <property type="entry name" value="CYTCHROMECID"/>
</dbReference>
<dbReference type="InterPro" id="IPR036909">
    <property type="entry name" value="Cyt_c-like_dom_sf"/>
</dbReference>
<dbReference type="GO" id="GO:0005506">
    <property type="term" value="F:iron ion binding"/>
    <property type="evidence" value="ECO:0007669"/>
    <property type="project" value="InterPro"/>
</dbReference>
<organism evidence="12 13">
    <name type="scientific">Parapedobacter composti</name>
    <dbReference type="NCBI Taxonomy" id="623281"/>
    <lineage>
        <taxon>Bacteria</taxon>
        <taxon>Pseudomonadati</taxon>
        <taxon>Bacteroidota</taxon>
        <taxon>Sphingobacteriia</taxon>
        <taxon>Sphingobacteriales</taxon>
        <taxon>Sphingobacteriaceae</taxon>
        <taxon>Parapedobacter</taxon>
    </lineage>
</organism>
<comment type="PTM">
    <text evidence="7">Binds 1 heme c group covalently per subunit.</text>
</comment>
<feature type="domain" description="PKD" evidence="10">
    <location>
        <begin position="471"/>
        <end position="552"/>
    </location>
</feature>
<dbReference type="Gene3D" id="2.60.40.10">
    <property type="entry name" value="Immunoglobulins"/>
    <property type="match status" value="1"/>
</dbReference>
<feature type="signal peptide" evidence="9">
    <location>
        <begin position="1"/>
        <end position="24"/>
    </location>
</feature>
<evidence type="ECO:0000256" key="1">
    <source>
        <dbReference type="ARBA" id="ARBA00022448"/>
    </source>
</evidence>
<name>A0A1I1KJG6_9SPHI</name>
<protein>
    <submittedName>
        <fullName evidence="12">Cytochrome c</fullName>
    </submittedName>
</protein>
<feature type="region of interest" description="Disordered" evidence="8">
    <location>
        <begin position="315"/>
        <end position="337"/>
    </location>
</feature>
<dbReference type="Pfam" id="PF18911">
    <property type="entry name" value="PKD_4"/>
    <property type="match status" value="1"/>
</dbReference>
<evidence type="ECO:0000256" key="8">
    <source>
        <dbReference type="SAM" id="MobiDB-lite"/>
    </source>
</evidence>
<dbReference type="InterPro" id="IPR006584">
    <property type="entry name" value="Cellulose-bd_IV"/>
</dbReference>
<dbReference type="CDD" id="cd00146">
    <property type="entry name" value="PKD"/>
    <property type="match status" value="1"/>
</dbReference>
<sequence length="889" mass="98443">MRQPSIFFCLGIALSGLLASCNRAGSSDPTVKPDSSRYTRTVLAEGLDEPMEMVILPGNDVLFVERKGGVRLYKDATKELRTVANFEVFSGIEDGLLGVVADPDFEKNHWLYFYYAVAGDSAKNRLSRMEFRNDSLYRSTERIILEIPTQRIYCCHSAGYLKFDRHGNLYLSTGDNTNAEETEGYTPVDERPGHELADDQATAANTNDLRGKILRIKPLPAGGYMIPEGNLYAPGTPETRPEIYAMGMRNPYRFSIDQETGYLYFGDVGPDTKVRGTDGELMSYDEINQVREPGFFGWPYFLGNNDVFPKYNYETKEEEPGKDPNRPLNGSPNNTGLTELPPAQPAMIWYNKGKSARFPLVGSGGATAMAGPVFYSKHFKGAPFKLSDYYDGKLFIYEWIRGWIMAVAFDETGNYAGMEPFLSHWKFDAPIDMQFAPDGAIYILEYGTNWFSKNSNARLIRIEYTEGNRNPIAEIKMNGQYGAAPFTVTFSAEGTMDHDGNDGLRYRWRIDGNDYEGFEATHTFTENGTHEVTLTVTDPDGGIGTATRRVYVGNTPPEVAIRTSANRSFYWDGATVPYEVEVRDAEEAIDPSRIAIAFGYIPDGRDAAVVLASGGDASTYRFLKGQALVASLDCRSCHAVDQESVGPTYQAIAQRYAGKPGVRELLVDKIIEGGSGNWGERAMSPHPDLPRADAQEMVDYILSLGTEEKRLPLSGTLELTDHIGQREGGAYLLSASYRDGGAGGIGSLVGHDHLLLRYPIIQAEDFDEGNVSIATITTAFMAYTNGIKHSSYISFDDVDLRGVKRIGLRVQASGAGGMIVVRQGNSDGAVVGSVSIPPGQAKSHDEGWKEYMVRVPDNLGRNRLHIGFQRTVDTDNYLFHVDWLKFYNH</sequence>
<reference evidence="12 13" key="1">
    <citation type="submission" date="2016-10" db="EMBL/GenBank/DDBJ databases">
        <authorList>
            <person name="de Groot N.N."/>
        </authorList>
    </citation>
    <scope>NUCLEOTIDE SEQUENCE [LARGE SCALE GENOMIC DNA]</scope>
    <source>
        <strain evidence="12 13">DSM 22900</strain>
    </source>
</reference>
<dbReference type="SUPFAM" id="SSF49785">
    <property type="entry name" value="Galactose-binding domain-like"/>
    <property type="match status" value="1"/>
</dbReference>
<dbReference type="AlphaFoldDB" id="A0A1I1KJG6"/>
<gene>
    <name evidence="12" type="ORF">SAMN05421747_11589</name>
</gene>
<evidence type="ECO:0000259" key="10">
    <source>
        <dbReference type="PROSITE" id="PS50093"/>
    </source>
</evidence>
<evidence type="ECO:0000256" key="2">
    <source>
        <dbReference type="ARBA" id="ARBA00022617"/>
    </source>
</evidence>
<feature type="binding site" description="covalent" evidence="7">
    <location>
        <position position="638"/>
    </location>
    <ligand>
        <name>heme c</name>
        <dbReference type="ChEBI" id="CHEBI:61717"/>
    </ligand>
</feature>
<evidence type="ECO:0000256" key="5">
    <source>
        <dbReference type="ARBA" id="ARBA00022982"/>
    </source>
</evidence>
<keyword evidence="5" id="KW-0249">Electron transport</keyword>
<dbReference type="InterPro" id="IPR022409">
    <property type="entry name" value="PKD/Chitinase_dom"/>
</dbReference>
<dbReference type="OrthoDB" id="9816308at2"/>
<keyword evidence="2 7" id="KW-0349">Heme</keyword>
<dbReference type="InterPro" id="IPR000601">
    <property type="entry name" value="PKD_dom"/>
</dbReference>
<feature type="chain" id="PRO_5011509537" evidence="9">
    <location>
        <begin position="25"/>
        <end position="889"/>
    </location>
</feature>
<evidence type="ECO:0000256" key="3">
    <source>
        <dbReference type="ARBA" id="ARBA00022723"/>
    </source>
</evidence>
<feature type="compositionally biased region" description="Polar residues" evidence="8">
    <location>
        <begin position="328"/>
        <end position="337"/>
    </location>
</feature>
<dbReference type="SUPFAM" id="SSF49299">
    <property type="entry name" value="PKD domain"/>
    <property type="match status" value="1"/>
</dbReference>
<dbReference type="GO" id="GO:0009055">
    <property type="term" value="F:electron transfer activity"/>
    <property type="evidence" value="ECO:0007669"/>
    <property type="project" value="InterPro"/>
</dbReference>
<accession>A0A1I1KJG6</accession>
<evidence type="ECO:0000256" key="9">
    <source>
        <dbReference type="SAM" id="SignalP"/>
    </source>
</evidence>
<dbReference type="InterPro" id="IPR013783">
    <property type="entry name" value="Ig-like_fold"/>
</dbReference>
<dbReference type="SMART" id="SM00089">
    <property type="entry name" value="PKD"/>
    <property type="match status" value="1"/>
</dbReference>
<keyword evidence="4 9" id="KW-0732">Signal</keyword>
<dbReference type="RefSeq" id="WP_090974397.1">
    <property type="nucleotide sequence ID" value="NZ_FOLL01000015.1"/>
</dbReference>
<dbReference type="PROSITE" id="PS50093">
    <property type="entry name" value="PKD"/>
    <property type="match status" value="1"/>
</dbReference>
<evidence type="ECO:0000256" key="4">
    <source>
        <dbReference type="ARBA" id="ARBA00022729"/>
    </source>
</evidence>
<feature type="domain" description="Cytochrome c" evidence="11">
    <location>
        <begin position="620"/>
        <end position="705"/>
    </location>
</feature>
<dbReference type="PROSITE" id="PS51257">
    <property type="entry name" value="PROKAR_LIPOPROTEIN"/>
    <property type="match status" value="1"/>
</dbReference>
<dbReference type="Pfam" id="PF00034">
    <property type="entry name" value="Cytochrom_C"/>
    <property type="match status" value="1"/>
</dbReference>
<dbReference type="SUPFAM" id="SSF46626">
    <property type="entry name" value="Cytochrome c"/>
    <property type="match status" value="1"/>
</dbReference>
<dbReference type="GO" id="GO:0030246">
    <property type="term" value="F:carbohydrate binding"/>
    <property type="evidence" value="ECO:0007669"/>
    <property type="project" value="InterPro"/>
</dbReference>
<evidence type="ECO:0000313" key="12">
    <source>
        <dbReference type="EMBL" id="SFC58818.1"/>
    </source>
</evidence>
<dbReference type="SMART" id="SM00606">
    <property type="entry name" value="CBD_IV"/>
    <property type="match status" value="1"/>
</dbReference>
<dbReference type="InterPro" id="IPR011042">
    <property type="entry name" value="6-blade_b-propeller_TolB-like"/>
</dbReference>